<keyword evidence="2" id="KW-1185">Reference proteome</keyword>
<accession>A0ABP9GNF8</accession>
<dbReference type="EMBL" id="BAABHS010000001">
    <property type="protein sequence ID" value="GAA4947987.1"/>
    <property type="molecule type" value="Genomic_DNA"/>
</dbReference>
<comment type="caution">
    <text evidence="1">The sequence shown here is derived from an EMBL/GenBank/DDBJ whole genome shotgun (WGS) entry which is preliminary data.</text>
</comment>
<proteinExistence type="predicted"/>
<sequence>MDLVFVAVDEKSEGGTCPTVWVDGDTGNFVFQGFDATPEMLAACTARGPVPTGESVVHLPRHMADAIRRACDLADRADVG</sequence>
<evidence type="ECO:0000313" key="2">
    <source>
        <dbReference type="Proteomes" id="UP001500466"/>
    </source>
</evidence>
<gene>
    <name evidence="1" type="ORF">GCM10023205_05000</name>
</gene>
<reference evidence="2" key="1">
    <citation type="journal article" date="2019" name="Int. J. Syst. Evol. Microbiol.">
        <title>The Global Catalogue of Microorganisms (GCM) 10K type strain sequencing project: providing services to taxonomists for standard genome sequencing and annotation.</title>
        <authorList>
            <consortium name="The Broad Institute Genomics Platform"/>
            <consortium name="The Broad Institute Genome Sequencing Center for Infectious Disease"/>
            <person name="Wu L."/>
            <person name="Ma J."/>
        </authorList>
    </citation>
    <scope>NUCLEOTIDE SEQUENCE [LARGE SCALE GENOMIC DNA]</scope>
    <source>
        <strain evidence="2">JCM 17986</strain>
    </source>
</reference>
<organism evidence="1 2">
    <name type="scientific">Yinghuangia aomiensis</name>
    <dbReference type="NCBI Taxonomy" id="676205"/>
    <lineage>
        <taxon>Bacteria</taxon>
        <taxon>Bacillati</taxon>
        <taxon>Actinomycetota</taxon>
        <taxon>Actinomycetes</taxon>
        <taxon>Kitasatosporales</taxon>
        <taxon>Streptomycetaceae</taxon>
        <taxon>Yinghuangia</taxon>
    </lineage>
</organism>
<evidence type="ECO:0000313" key="1">
    <source>
        <dbReference type="EMBL" id="GAA4947987.1"/>
    </source>
</evidence>
<protein>
    <submittedName>
        <fullName evidence="1">Uncharacterized protein</fullName>
    </submittedName>
</protein>
<dbReference type="Proteomes" id="UP001500466">
    <property type="component" value="Unassembled WGS sequence"/>
</dbReference>
<name>A0ABP9GNF8_9ACTN</name>